<name>E6W313_DESIS</name>
<dbReference type="InParanoid" id="E6W313"/>
<dbReference type="EMBL" id="CP002432">
    <property type="protein sequence ID" value="ADU65674.1"/>
    <property type="molecule type" value="Genomic_DNA"/>
</dbReference>
<dbReference type="eggNOG" id="ENOG5031SP3">
    <property type="taxonomic scope" value="Bacteria"/>
</dbReference>
<dbReference type="HOGENOM" id="CLU_106322_1_0_0"/>
<dbReference type="OrthoDB" id="5405644at2"/>
<sequence>MKPVAEMSALELSAWVCDALYRQGIEVVLSGGACVMIYAENKYMSYDIDLIDCYITPRKKLRSVMESLGFSEHHRYFVHNESPYLIEFPAGPLGIGDENITDVYAIDTPLGQLRLLSPTDCVKDRLAAFYHWGDLQSLEQALLVAMAKEIDLENVHYWSAREGCSEQYIQFTNELKRRQQ</sequence>
<accession>E6W313</accession>
<dbReference type="AlphaFoldDB" id="E6W313"/>
<proteinExistence type="predicted"/>
<dbReference type="RefSeq" id="WP_013505558.1">
    <property type="nucleotide sequence ID" value="NC_014836.1"/>
</dbReference>
<evidence type="ECO:0000313" key="2">
    <source>
        <dbReference type="Proteomes" id="UP000002572"/>
    </source>
</evidence>
<dbReference type="Proteomes" id="UP000002572">
    <property type="component" value="Chromosome"/>
</dbReference>
<dbReference type="KEGG" id="din:Selin_0936"/>
<organism evidence="1 2">
    <name type="scientific">Desulfurispirillum indicum (strain ATCC BAA-1389 / DSM 22839 / S5)</name>
    <dbReference type="NCBI Taxonomy" id="653733"/>
    <lineage>
        <taxon>Bacteria</taxon>
        <taxon>Pseudomonadati</taxon>
        <taxon>Chrysiogenota</taxon>
        <taxon>Chrysiogenia</taxon>
        <taxon>Chrysiogenales</taxon>
        <taxon>Chrysiogenaceae</taxon>
        <taxon>Desulfurispirillum</taxon>
    </lineage>
</organism>
<evidence type="ECO:0000313" key="1">
    <source>
        <dbReference type="EMBL" id="ADU65674.1"/>
    </source>
</evidence>
<gene>
    <name evidence="1" type="ordered locus">Selin_0936</name>
</gene>
<protein>
    <submittedName>
        <fullName evidence="1">Uncharacterized protein</fullName>
    </submittedName>
</protein>
<keyword evidence="2" id="KW-1185">Reference proteome</keyword>
<reference evidence="1 2" key="1">
    <citation type="submission" date="2010-12" db="EMBL/GenBank/DDBJ databases">
        <title>Complete sequence of Desulfurispirillum indicum S5.</title>
        <authorList>
            <consortium name="US DOE Joint Genome Institute"/>
            <person name="Lucas S."/>
            <person name="Copeland A."/>
            <person name="Lapidus A."/>
            <person name="Cheng J.-F."/>
            <person name="Goodwin L."/>
            <person name="Pitluck S."/>
            <person name="Chertkov O."/>
            <person name="Held B."/>
            <person name="Detter J.C."/>
            <person name="Han C."/>
            <person name="Tapia R."/>
            <person name="Land M."/>
            <person name="Hauser L."/>
            <person name="Kyrpides N."/>
            <person name="Ivanova N."/>
            <person name="Mikhailova N."/>
            <person name="Haggblom M."/>
            <person name="Rauschenbach I."/>
            <person name="Bini E."/>
            <person name="Woyke T."/>
        </authorList>
    </citation>
    <scope>NUCLEOTIDE SEQUENCE [LARGE SCALE GENOMIC DNA]</scope>
    <source>
        <strain evidence="2">ATCC BAA-1389 / DSM 22839 / S5</strain>
    </source>
</reference>